<dbReference type="Pfam" id="PF01103">
    <property type="entry name" value="Omp85"/>
    <property type="match status" value="1"/>
</dbReference>
<keyword evidence="10" id="KW-1185">Reference proteome</keyword>
<keyword evidence="4 7" id="KW-0472">Membrane</keyword>
<accession>A0A5C6B5B3</accession>
<proteinExistence type="predicted"/>
<dbReference type="AlphaFoldDB" id="A0A5C6B5B3"/>
<keyword evidence="7" id="KW-1133">Transmembrane helix</keyword>
<keyword evidence="3" id="KW-0732">Signal</keyword>
<evidence type="ECO:0000256" key="2">
    <source>
        <dbReference type="ARBA" id="ARBA00022692"/>
    </source>
</evidence>
<evidence type="ECO:0000256" key="5">
    <source>
        <dbReference type="ARBA" id="ARBA00023237"/>
    </source>
</evidence>
<dbReference type="RefSeq" id="WP_231741796.1">
    <property type="nucleotide sequence ID" value="NZ_CP151726.1"/>
</dbReference>
<dbReference type="InterPro" id="IPR039910">
    <property type="entry name" value="D15-like"/>
</dbReference>
<protein>
    <submittedName>
        <fullName evidence="9">Outer membrane protein assembly factor YaeT</fullName>
    </submittedName>
</protein>
<evidence type="ECO:0000256" key="7">
    <source>
        <dbReference type="SAM" id="Phobius"/>
    </source>
</evidence>
<evidence type="ECO:0000256" key="4">
    <source>
        <dbReference type="ARBA" id="ARBA00023136"/>
    </source>
</evidence>
<reference evidence="9 10" key="1">
    <citation type="submission" date="2019-02" db="EMBL/GenBank/DDBJ databases">
        <title>Deep-cultivation of Planctomycetes and their phenomic and genomic characterization uncovers novel biology.</title>
        <authorList>
            <person name="Wiegand S."/>
            <person name="Jogler M."/>
            <person name="Boedeker C."/>
            <person name="Pinto D."/>
            <person name="Vollmers J."/>
            <person name="Rivas-Marin E."/>
            <person name="Kohn T."/>
            <person name="Peeters S.H."/>
            <person name="Heuer A."/>
            <person name="Rast P."/>
            <person name="Oberbeckmann S."/>
            <person name="Bunk B."/>
            <person name="Jeske O."/>
            <person name="Meyerdierks A."/>
            <person name="Storesund J.E."/>
            <person name="Kallscheuer N."/>
            <person name="Luecker S."/>
            <person name="Lage O.M."/>
            <person name="Pohl T."/>
            <person name="Merkel B.J."/>
            <person name="Hornburger P."/>
            <person name="Mueller R.-W."/>
            <person name="Bruemmer F."/>
            <person name="Labrenz M."/>
            <person name="Spormann A.M."/>
            <person name="Op Den Camp H."/>
            <person name="Overmann J."/>
            <person name="Amann R."/>
            <person name="Jetten M.S.M."/>
            <person name="Mascher T."/>
            <person name="Medema M.H."/>
            <person name="Devos D.P."/>
            <person name="Kaster A.-K."/>
            <person name="Ovreas L."/>
            <person name="Rohde M."/>
            <person name="Galperin M.Y."/>
            <person name="Jogler C."/>
        </authorList>
    </citation>
    <scope>NUCLEOTIDE SEQUENCE [LARGE SCALE GENOMIC DNA]</scope>
    <source>
        <strain evidence="9 10">Pla52n</strain>
    </source>
</reference>
<comment type="subcellular location">
    <subcellularLocation>
        <location evidence="1">Membrane</location>
    </subcellularLocation>
</comment>
<dbReference type="GO" id="GO:0019867">
    <property type="term" value="C:outer membrane"/>
    <property type="evidence" value="ECO:0007669"/>
    <property type="project" value="InterPro"/>
</dbReference>
<evidence type="ECO:0000256" key="1">
    <source>
        <dbReference type="ARBA" id="ARBA00004370"/>
    </source>
</evidence>
<evidence type="ECO:0000259" key="8">
    <source>
        <dbReference type="Pfam" id="PF01103"/>
    </source>
</evidence>
<feature type="transmembrane region" description="Helical" evidence="7">
    <location>
        <begin position="41"/>
        <end position="61"/>
    </location>
</feature>
<evidence type="ECO:0000313" key="9">
    <source>
        <dbReference type="EMBL" id="TWU05664.1"/>
    </source>
</evidence>
<feature type="region of interest" description="Disordered" evidence="6">
    <location>
        <begin position="147"/>
        <end position="174"/>
    </location>
</feature>
<evidence type="ECO:0000256" key="6">
    <source>
        <dbReference type="SAM" id="MobiDB-lite"/>
    </source>
</evidence>
<feature type="domain" description="Bacterial surface antigen (D15)" evidence="8">
    <location>
        <begin position="320"/>
        <end position="625"/>
    </location>
</feature>
<sequence>MNHLSFRTVLLILGHFYRSLFRSLSRATDRMELFTYRRCGYLACVIVMAFTATLTGCAQLNPRFPAVQSGGMSASNAAPGSGAVATVADATTVNPVTQAVQQSGYPMPGGVSHAIHSAPLDGQNAINGLVAQTAAIDEPYVARQYPNQYSGQSVPQPPQPGYTLGTNQPYTQPAPVPLVDSNGYAVQPNAGGNPYSAEQYPSEQYPQGGYLAEPPPPVVNSTTTFPPTQFGPRTVQPQPSTIPGLGPAFPPIGTDPVYSPNVRVADLIVNGFPARTGRIMFGAAVNSDAGVTGQITVDERNFDITRWPRSFRDLLGGTAFRGAGETFRLEMAPGSQFDRYSAQWATPNLLGYLPLSFSVSGFLYDRRFRDWDENRLGMRTSLGYRITPDLSLSVGISGQRVKLDDARATVPDGGGGLTQTPILADAVGRNELYSGLISLTHNTRDSPIQPSSGHYFQLSFEEVFGDFDYSKIEAEYRKYWLLTSRADNSGKQTLSYSTQLGFSGNDTPIFENFFAGGYATIRGFDFRGASPVVDGIEAGGRFQWLNSVEYMFPITADDAFRGVTFVDFGTVEQDIELNSDSFRVAPGAGLRVAIPALGPAPLAFDFAFPVAMADTDDKRIFSFYMSVVR</sequence>
<gene>
    <name evidence="9" type="ORF">Pla52n_13790</name>
</gene>
<dbReference type="PANTHER" id="PTHR12815:SF47">
    <property type="entry name" value="TRANSLOCATION AND ASSEMBLY MODULE SUBUNIT TAMA"/>
    <property type="match status" value="1"/>
</dbReference>
<dbReference type="Proteomes" id="UP000320176">
    <property type="component" value="Unassembled WGS sequence"/>
</dbReference>
<dbReference type="Gene3D" id="2.40.160.50">
    <property type="entry name" value="membrane protein fhac: a member of the omp85/tpsb transporter family"/>
    <property type="match status" value="1"/>
</dbReference>
<evidence type="ECO:0000313" key="10">
    <source>
        <dbReference type="Proteomes" id="UP000320176"/>
    </source>
</evidence>
<keyword evidence="5" id="KW-0998">Cell outer membrane</keyword>
<comment type="caution">
    <text evidence="9">The sequence shown here is derived from an EMBL/GenBank/DDBJ whole genome shotgun (WGS) entry which is preliminary data.</text>
</comment>
<organism evidence="9 10">
    <name type="scientific">Stieleria varia</name>
    <dbReference type="NCBI Taxonomy" id="2528005"/>
    <lineage>
        <taxon>Bacteria</taxon>
        <taxon>Pseudomonadati</taxon>
        <taxon>Planctomycetota</taxon>
        <taxon>Planctomycetia</taxon>
        <taxon>Pirellulales</taxon>
        <taxon>Pirellulaceae</taxon>
        <taxon>Stieleria</taxon>
    </lineage>
</organism>
<dbReference type="EMBL" id="SJPN01000002">
    <property type="protein sequence ID" value="TWU05664.1"/>
    <property type="molecule type" value="Genomic_DNA"/>
</dbReference>
<name>A0A5C6B5B3_9BACT</name>
<dbReference type="PANTHER" id="PTHR12815">
    <property type="entry name" value="SORTING AND ASSEMBLY MACHINERY SAMM50 PROTEIN FAMILY MEMBER"/>
    <property type="match status" value="1"/>
</dbReference>
<evidence type="ECO:0000256" key="3">
    <source>
        <dbReference type="ARBA" id="ARBA00022729"/>
    </source>
</evidence>
<keyword evidence="2 7" id="KW-0812">Transmembrane</keyword>
<dbReference type="InterPro" id="IPR000184">
    <property type="entry name" value="Bac_surfAg_D15"/>
</dbReference>